<accession>A0A1R3U248</accession>
<dbReference type="InterPro" id="IPR043502">
    <property type="entry name" value="DNA/RNA_pol_sf"/>
</dbReference>
<evidence type="ECO:0000313" key="3">
    <source>
        <dbReference type="Proteomes" id="UP000187891"/>
    </source>
</evidence>
<name>A0A1R3U248_9HYPH</name>
<dbReference type="GO" id="GO:0006281">
    <property type="term" value="P:DNA repair"/>
    <property type="evidence" value="ECO:0007669"/>
    <property type="project" value="InterPro"/>
</dbReference>
<dbReference type="STRING" id="1907666.DSM25559_4928"/>
<reference evidence="3" key="1">
    <citation type="submission" date="2016-10" db="EMBL/GenBank/DDBJ databases">
        <authorList>
            <person name="Wibberg D."/>
        </authorList>
    </citation>
    <scope>NUCLEOTIDE SEQUENCE [LARGE SCALE GENOMIC DNA]</scope>
</reference>
<feature type="domain" description="UmuC" evidence="1">
    <location>
        <begin position="17"/>
        <end position="74"/>
    </location>
</feature>
<gene>
    <name evidence="2" type="ORF">DSM25559_4928</name>
</gene>
<dbReference type="Gene3D" id="3.40.1170.60">
    <property type="match status" value="1"/>
</dbReference>
<dbReference type="SUPFAM" id="SSF56672">
    <property type="entry name" value="DNA/RNA polymerases"/>
    <property type="match status" value="1"/>
</dbReference>
<dbReference type="EMBL" id="FMUE01000020">
    <property type="protein sequence ID" value="SCX35369.1"/>
    <property type="molecule type" value="Genomic_DNA"/>
</dbReference>
<dbReference type="Pfam" id="PF00817">
    <property type="entry name" value="IMS"/>
    <property type="match status" value="1"/>
</dbReference>
<evidence type="ECO:0000313" key="2">
    <source>
        <dbReference type="EMBL" id="SCX35369.1"/>
    </source>
</evidence>
<dbReference type="AlphaFoldDB" id="A0A1R3U248"/>
<keyword evidence="2" id="KW-0808">Transferase</keyword>
<dbReference type="GO" id="GO:0016740">
    <property type="term" value="F:transferase activity"/>
    <property type="evidence" value="ECO:0007669"/>
    <property type="project" value="UniProtKB-KW"/>
</dbReference>
<organism evidence="2 3">
    <name type="scientific">Agrobacterium rosae</name>
    <dbReference type="NCBI Taxonomy" id="1972867"/>
    <lineage>
        <taxon>Bacteria</taxon>
        <taxon>Pseudomonadati</taxon>
        <taxon>Pseudomonadota</taxon>
        <taxon>Alphaproteobacteria</taxon>
        <taxon>Hyphomicrobiales</taxon>
        <taxon>Rhizobiaceae</taxon>
        <taxon>Rhizobium/Agrobacterium group</taxon>
        <taxon>Agrobacterium</taxon>
    </lineage>
</organism>
<proteinExistence type="predicted"/>
<dbReference type="Proteomes" id="UP000187891">
    <property type="component" value="Unassembled WGS sequence"/>
</dbReference>
<sequence length="77" mass="8164">MARVVSIFLPSLPTDRIRRDDPAIPDDQPIAVIAKSGSKRWVSSADVAAQKIGVRVGMPAAKAQAILRGLMLVPVCA</sequence>
<dbReference type="InterPro" id="IPR001126">
    <property type="entry name" value="UmuC"/>
</dbReference>
<protein>
    <submittedName>
        <fullName evidence="2">Nucleotidyltransferase/DNA polymerase involved in DNA repair</fullName>
    </submittedName>
</protein>
<evidence type="ECO:0000259" key="1">
    <source>
        <dbReference type="Pfam" id="PF00817"/>
    </source>
</evidence>